<dbReference type="InterPro" id="IPR015422">
    <property type="entry name" value="PyrdxlP-dep_Trfase_small"/>
</dbReference>
<dbReference type="AlphaFoldDB" id="A0A179GDT7"/>
<dbReference type="Pfam" id="PF00155">
    <property type="entry name" value="Aminotran_1_2"/>
    <property type="match status" value="1"/>
</dbReference>
<feature type="region of interest" description="Disordered" evidence="3">
    <location>
        <begin position="1"/>
        <end position="20"/>
    </location>
</feature>
<dbReference type="SUPFAM" id="SSF53383">
    <property type="entry name" value="PLP-dependent transferases"/>
    <property type="match status" value="1"/>
</dbReference>
<dbReference type="InterPro" id="IPR015421">
    <property type="entry name" value="PyrdxlP-dep_Trfase_major"/>
</dbReference>
<gene>
    <name evidence="5" type="ORF">VFPBJ_08332</name>
</gene>
<comment type="caution">
    <text evidence="5">The sequence shown here is derived from an EMBL/GenBank/DDBJ whole genome shotgun (WGS) entry which is preliminary data.</text>
</comment>
<evidence type="ECO:0000259" key="4">
    <source>
        <dbReference type="Pfam" id="PF00155"/>
    </source>
</evidence>
<dbReference type="PROSITE" id="PS00105">
    <property type="entry name" value="AA_TRANSFER_CLASS_1"/>
    <property type="match status" value="1"/>
</dbReference>
<dbReference type="CDD" id="cd00609">
    <property type="entry name" value="AAT_like"/>
    <property type="match status" value="1"/>
</dbReference>
<dbReference type="GO" id="GO:0008483">
    <property type="term" value="F:transaminase activity"/>
    <property type="evidence" value="ECO:0007669"/>
    <property type="project" value="UniProtKB-KW"/>
</dbReference>
<dbReference type="Gene3D" id="3.90.1150.10">
    <property type="entry name" value="Aspartate Aminotransferase, domain 1"/>
    <property type="match status" value="1"/>
</dbReference>
<dbReference type="Gene3D" id="3.40.640.10">
    <property type="entry name" value="Type I PLP-dependent aspartate aminotransferase-like (Major domain)"/>
    <property type="match status" value="1"/>
</dbReference>
<feature type="domain" description="Aminotransferase class I/classII large" evidence="4">
    <location>
        <begin position="244"/>
        <end position="579"/>
    </location>
</feature>
<organism evidence="5 6">
    <name type="scientific">Purpureocillium lilacinum</name>
    <name type="common">Paecilomyces lilacinus</name>
    <dbReference type="NCBI Taxonomy" id="33203"/>
    <lineage>
        <taxon>Eukaryota</taxon>
        <taxon>Fungi</taxon>
        <taxon>Dikarya</taxon>
        <taxon>Ascomycota</taxon>
        <taxon>Pezizomycotina</taxon>
        <taxon>Sordariomycetes</taxon>
        <taxon>Hypocreomycetidae</taxon>
        <taxon>Hypocreales</taxon>
        <taxon>Ophiocordycipitaceae</taxon>
        <taxon>Purpureocillium</taxon>
    </lineage>
</organism>
<name>A0A179GDT7_PURLI</name>
<comment type="similarity">
    <text evidence="1">Belongs to the class-I pyridoxal-phosphate-dependent aminotransferase family.</text>
</comment>
<dbReference type="InterPro" id="IPR004838">
    <property type="entry name" value="NHTrfase_class1_PyrdxlP-BS"/>
</dbReference>
<dbReference type="EMBL" id="LSBH01000007">
    <property type="protein sequence ID" value="OAQ75972.1"/>
    <property type="molecule type" value="Genomic_DNA"/>
</dbReference>
<proteinExistence type="inferred from homology"/>
<keyword evidence="5" id="KW-0032">Aminotransferase</keyword>
<dbReference type="InterPro" id="IPR015424">
    <property type="entry name" value="PyrdxlP-dep_Trfase"/>
</dbReference>
<dbReference type="InterPro" id="IPR004839">
    <property type="entry name" value="Aminotransferase_I/II_large"/>
</dbReference>
<evidence type="ECO:0000256" key="3">
    <source>
        <dbReference type="SAM" id="MobiDB-lite"/>
    </source>
</evidence>
<dbReference type="PANTHER" id="PTHR43510">
    <property type="entry name" value="AMINOTRANSFERASE FUNCTION, HYPOTHETICAL (EUROFUNG)"/>
    <property type="match status" value="1"/>
</dbReference>
<reference evidence="5 6" key="1">
    <citation type="submission" date="2016-01" db="EMBL/GenBank/DDBJ databases">
        <title>Biosynthesis of antibiotic leucinostatins and their inhibition on Phytophthora in bio-control Purpureocillium lilacinum.</title>
        <authorList>
            <person name="Wang G."/>
            <person name="Liu Z."/>
            <person name="Lin R."/>
            <person name="Li E."/>
            <person name="Mao Z."/>
            <person name="Ling J."/>
            <person name="Yin W."/>
            <person name="Xie B."/>
        </authorList>
    </citation>
    <scope>NUCLEOTIDE SEQUENCE [LARGE SCALE GENOMIC DNA]</scope>
    <source>
        <strain evidence="5">PLBJ-1</strain>
    </source>
</reference>
<evidence type="ECO:0000313" key="6">
    <source>
        <dbReference type="Proteomes" id="UP000078240"/>
    </source>
</evidence>
<accession>A0A179GDT7</accession>
<dbReference type="GO" id="GO:0030170">
    <property type="term" value="F:pyridoxal phosphate binding"/>
    <property type="evidence" value="ECO:0007669"/>
    <property type="project" value="InterPro"/>
</dbReference>
<sequence length="588" mass="63296">MVFCEETGGTHSPPSAPLETPVLRGISSLPRAGHVGRHRRPESTCSTYRNSAWAVSGRRPGPCATVLARSRLSHLSWPLPVLTGLPGGCASSWWPRLHGSRRAEGPTRLERGVSMGGAGLAAFVELRTGGTGVKLGAWDVGMSGGKLLLNGLALGQYTALPQHRRDLPVIHCRRHLWSTPPEAAATARIAMVLIAPFAVEQWMDEYETTPGVLNVAETCCSSISIDDMCRLCENKGGPGPFQTATRLTYGSIRGSPVLRDRIAALHSQGASETLTADNVIVTQGAIGANFLALYSLVGPGDHVICVYPTYQQLYSVPQSLGAEVSLWRLREDRAYAPDLGELGGLVRHNTKMIIINNPNNPTGQVIAGDVLQGIADFAEQRGIILLSDEVYRPLFHDQSEGSLSVPPSATALRCSRTVVTGSMSKAFSLAGIRVGWIVCKDAGIMEAMVAARDYTTISVSQLDDQVASYALSPAVNKPLLERNLSLARHNAGLVNAFVESHTSVCRWVRPVAGTTAFIQFLKRGKPVNDVDFCVDLLNATKVLVCPGSHCFGGDHDFEGFVRVGYVCDTAVLEEALRRLGRYVREKLV</sequence>
<evidence type="ECO:0000256" key="1">
    <source>
        <dbReference type="ARBA" id="ARBA00007441"/>
    </source>
</evidence>
<keyword evidence="5" id="KW-0808">Transferase</keyword>
<dbReference type="PANTHER" id="PTHR43510:SF1">
    <property type="entry name" value="AMINOTRANSFERASE FUNCTION, HYPOTHETICAL (EUROFUNG)"/>
    <property type="match status" value="1"/>
</dbReference>
<keyword evidence="2" id="KW-0663">Pyridoxal phosphate</keyword>
<evidence type="ECO:0000313" key="5">
    <source>
        <dbReference type="EMBL" id="OAQ75972.1"/>
    </source>
</evidence>
<protein>
    <submittedName>
        <fullName evidence="5">Class-I Aminotransferase</fullName>
    </submittedName>
</protein>
<dbReference type="Proteomes" id="UP000078240">
    <property type="component" value="Unassembled WGS sequence"/>
</dbReference>
<evidence type="ECO:0000256" key="2">
    <source>
        <dbReference type="ARBA" id="ARBA00022898"/>
    </source>
</evidence>